<sequence>MLNDERGAESSGNFVNSEASSSPTLTFVRDQLGNISWSYAVLGQLNRVFFSHVWRTLSHFEEQQVSEQYREDIMFASQLNLVNQCLKLEYLIFKLSLPNELENKIARAGQTKKFNQKVTSSFQKEVARLLVSTGLDWVKNIMWRATLWMQSWLIRKLL</sequence>
<evidence type="ECO:0000256" key="1">
    <source>
        <dbReference type="SAM" id="MobiDB-lite"/>
    </source>
</evidence>
<organism evidence="2">
    <name type="scientific">Sesamum radiatum</name>
    <name type="common">Black benniseed</name>
    <dbReference type="NCBI Taxonomy" id="300843"/>
    <lineage>
        <taxon>Eukaryota</taxon>
        <taxon>Viridiplantae</taxon>
        <taxon>Streptophyta</taxon>
        <taxon>Embryophyta</taxon>
        <taxon>Tracheophyta</taxon>
        <taxon>Spermatophyta</taxon>
        <taxon>Magnoliopsida</taxon>
        <taxon>eudicotyledons</taxon>
        <taxon>Gunneridae</taxon>
        <taxon>Pentapetalae</taxon>
        <taxon>asterids</taxon>
        <taxon>lamiids</taxon>
        <taxon>Lamiales</taxon>
        <taxon>Pedaliaceae</taxon>
        <taxon>Sesamum</taxon>
    </lineage>
</organism>
<dbReference type="GO" id="GO:0005759">
    <property type="term" value="C:mitochondrial matrix"/>
    <property type="evidence" value="ECO:0007669"/>
    <property type="project" value="TreeGrafter"/>
</dbReference>
<dbReference type="InterPro" id="IPR050870">
    <property type="entry name" value="FAST_kinase"/>
</dbReference>
<name>A0AAW2PMQ4_SESRA</name>
<proteinExistence type="predicted"/>
<dbReference type="EMBL" id="JACGWJ010000017">
    <property type="protein sequence ID" value="KAL0356440.1"/>
    <property type="molecule type" value="Genomic_DNA"/>
</dbReference>
<comment type="caution">
    <text evidence="2">The sequence shown here is derived from an EMBL/GenBank/DDBJ whole genome shotgun (WGS) entry which is preliminary data.</text>
</comment>
<gene>
    <name evidence="2" type="ORF">Sradi_4090900</name>
</gene>
<reference evidence="2" key="2">
    <citation type="journal article" date="2024" name="Plant">
        <title>Genomic evolution and insights into agronomic trait innovations of Sesamum species.</title>
        <authorList>
            <person name="Miao H."/>
            <person name="Wang L."/>
            <person name="Qu L."/>
            <person name="Liu H."/>
            <person name="Sun Y."/>
            <person name="Le M."/>
            <person name="Wang Q."/>
            <person name="Wei S."/>
            <person name="Zheng Y."/>
            <person name="Lin W."/>
            <person name="Duan Y."/>
            <person name="Cao H."/>
            <person name="Xiong S."/>
            <person name="Wang X."/>
            <person name="Wei L."/>
            <person name="Li C."/>
            <person name="Ma Q."/>
            <person name="Ju M."/>
            <person name="Zhao R."/>
            <person name="Li G."/>
            <person name="Mu C."/>
            <person name="Tian Q."/>
            <person name="Mei H."/>
            <person name="Zhang T."/>
            <person name="Gao T."/>
            <person name="Zhang H."/>
        </authorList>
    </citation>
    <scope>NUCLEOTIDE SEQUENCE</scope>
    <source>
        <strain evidence="2">G02</strain>
    </source>
</reference>
<dbReference type="PANTHER" id="PTHR21228:SF40">
    <property type="entry name" value="LD45607P"/>
    <property type="match status" value="1"/>
</dbReference>
<dbReference type="GO" id="GO:0035770">
    <property type="term" value="C:ribonucleoprotein granule"/>
    <property type="evidence" value="ECO:0007669"/>
    <property type="project" value="TreeGrafter"/>
</dbReference>
<protein>
    <submittedName>
        <fullName evidence="2">RAP domain-containing protein, chloroplastic</fullName>
    </submittedName>
</protein>
<reference evidence="2" key="1">
    <citation type="submission" date="2020-06" db="EMBL/GenBank/DDBJ databases">
        <authorList>
            <person name="Li T."/>
            <person name="Hu X."/>
            <person name="Zhang T."/>
            <person name="Song X."/>
            <person name="Zhang H."/>
            <person name="Dai N."/>
            <person name="Sheng W."/>
            <person name="Hou X."/>
            <person name="Wei L."/>
        </authorList>
    </citation>
    <scope>NUCLEOTIDE SEQUENCE</scope>
    <source>
        <strain evidence="2">G02</strain>
        <tissue evidence="2">Leaf</tissue>
    </source>
</reference>
<feature type="region of interest" description="Disordered" evidence="1">
    <location>
        <begin position="1"/>
        <end position="20"/>
    </location>
</feature>
<dbReference type="PANTHER" id="PTHR21228">
    <property type="entry name" value="FAST LEU-RICH DOMAIN-CONTAINING"/>
    <property type="match status" value="1"/>
</dbReference>
<dbReference type="GO" id="GO:0003723">
    <property type="term" value="F:RNA binding"/>
    <property type="evidence" value="ECO:0007669"/>
    <property type="project" value="TreeGrafter"/>
</dbReference>
<dbReference type="GO" id="GO:0009507">
    <property type="term" value="C:chloroplast"/>
    <property type="evidence" value="ECO:0007669"/>
    <property type="project" value="TreeGrafter"/>
</dbReference>
<dbReference type="GO" id="GO:1901259">
    <property type="term" value="P:chloroplast rRNA processing"/>
    <property type="evidence" value="ECO:0007669"/>
    <property type="project" value="TreeGrafter"/>
</dbReference>
<dbReference type="AlphaFoldDB" id="A0AAW2PMQ4"/>
<dbReference type="GO" id="GO:0044528">
    <property type="term" value="P:regulation of mitochondrial mRNA stability"/>
    <property type="evidence" value="ECO:0007669"/>
    <property type="project" value="TreeGrafter"/>
</dbReference>
<feature type="compositionally biased region" description="Polar residues" evidence="1">
    <location>
        <begin position="10"/>
        <end position="20"/>
    </location>
</feature>
<accession>A0AAW2PMQ4</accession>
<evidence type="ECO:0000313" key="2">
    <source>
        <dbReference type="EMBL" id="KAL0356440.1"/>
    </source>
</evidence>
<dbReference type="GO" id="GO:0000963">
    <property type="term" value="P:mitochondrial RNA processing"/>
    <property type="evidence" value="ECO:0007669"/>
    <property type="project" value="TreeGrafter"/>
</dbReference>